<dbReference type="CDD" id="cd07045">
    <property type="entry name" value="BMC_CcmK_like"/>
    <property type="match status" value="1"/>
</dbReference>
<dbReference type="PANTHER" id="PTHR33941:SF11">
    <property type="entry name" value="BACTERIAL MICROCOMPARTMENT SHELL PROTEIN PDUJ"/>
    <property type="match status" value="1"/>
</dbReference>
<reference evidence="6 7" key="1">
    <citation type="submission" date="2017-10" db="EMBL/GenBank/DDBJ databases">
        <title>Integration of genomic and chemical information greatly accelerates assignment of the full stereostructure of myelolactone, a potent inhibitor of myeloma from a marine-derived Micromonospora.</title>
        <authorList>
            <person name="Kim M.C."/>
            <person name="Machado H."/>
            <person name="Jensen P.R."/>
            <person name="Fenical W."/>
        </authorList>
    </citation>
    <scope>NUCLEOTIDE SEQUENCE [LARGE SCALE GENOMIC DNA]</scope>
    <source>
        <strain evidence="6 7">CNY-010</strain>
    </source>
</reference>
<evidence type="ECO:0000256" key="1">
    <source>
        <dbReference type="ARBA" id="ARBA00023780"/>
    </source>
</evidence>
<evidence type="ECO:0000313" key="7">
    <source>
        <dbReference type="Proteomes" id="UP000267804"/>
    </source>
</evidence>
<feature type="compositionally biased region" description="Pro residues" evidence="4">
    <location>
        <begin position="151"/>
        <end position="164"/>
    </location>
</feature>
<dbReference type="PROSITE" id="PS51930">
    <property type="entry name" value="BMC_2"/>
    <property type="match status" value="1"/>
</dbReference>
<name>A0A386WGW0_9ACTN</name>
<protein>
    <recommendedName>
        <fullName evidence="5">BMC domain-containing protein</fullName>
    </recommendedName>
</protein>
<evidence type="ECO:0000256" key="4">
    <source>
        <dbReference type="SAM" id="MobiDB-lite"/>
    </source>
</evidence>
<dbReference type="Pfam" id="PF00936">
    <property type="entry name" value="BMC"/>
    <property type="match status" value="1"/>
</dbReference>
<organism evidence="6 7">
    <name type="scientific">Micromonospora tulbaghiae</name>
    <dbReference type="NCBI Taxonomy" id="479978"/>
    <lineage>
        <taxon>Bacteria</taxon>
        <taxon>Bacillati</taxon>
        <taxon>Actinomycetota</taxon>
        <taxon>Actinomycetes</taxon>
        <taxon>Micromonosporales</taxon>
        <taxon>Micromonosporaceae</taxon>
        <taxon>Micromonospora</taxon>
    </lineage>
</organism>
<dbReference type="PANTHER" id="PTHR33941">
    <property type="entry name" value="PROPANEDIOL UTILIZATION PROTEIN PDUA"/>
    <property type="match status" value="1"/>
</dbReference>
<feature type="compositionally biased region" description="Basic residues" evidence="4">
    <location>
        <begin position="133"/>
        <end position="144"/>
    </location>
</feature>
<comment type="subcellular location">
    <subcellularLocation>
        <location evidence="2">Bacterial microcompartment</location>
    </subcellularLocation>
</comment>
<dbReference type="InterPro" id="IPR050575">
    <property type="entry name" value="BMC_shell"/>
</dbReference>
<dbReference type="InterPro" id="IPR000249">
    <property type="entry name" value="BMC_dom"/>
</dbReference>
<dbReference type="SMART" id="SM00877">
    <property type="entry name" value="BMC"/>
    <property type="match status" value="1"/>
</dbReference>
<feature type="region of interest" description="Disordered" evidence="4">
    <location>
        <begin position="72"/>
        <end position="164"/>
    </location>
</feature>
<dbReference type="InterPro" id="IPR044872">
    <property type="entry name" value="CcmK/CsoS1_BMC"/>
</dbReference>
<proteinExistence type="inferred from homology"/>
<evidence type="ECO:0000256" key="3">
    <source>
        <dbReference type="ARBA" id="ARBA00024446"/>
    </source>
</evidence>
<gene>
    <name evidence="6" type="ORF">CSH63_04530</name>
</gene>
<dbReference type="AlphaFoldDB" id="A0A386WGW0"/>
<feature type="compositionally biased region" description="Low complexity" evidence="4">
    <location>
        <begin position="96"/>
        <end position="110"/>
    </location>
</feature>
<evidence type="ECO:0000256" key="2">
    <source>
        <dbReference type="ARBA" id="ARBA00024322"/>
    </source>
</evidence>
<dbReference type="InterPro" id="IPR020808">
    <property type="entry name" value="Bact_microcomp_CS"/>
</dbReference>
<evidence type="ECO:0000313" key="6">
    <source>
        <dbReference type="EMBL" id="AYF26739.1"/>
    </source>
</evidence>
<keyword evidence="3" id="KW-1283">Bacterial microcompartment</keyword>
<comment type="similarity">
    <text evidence="1">Belongs to the bacterial microcompartments protein family. CsoS1 subfamily.</text>
</comment>
<dbReference type="GO" id="GO:0031469">
    <property type="term" value="C:bacterial microcompartment"/>
    <property type="evidence" value="ECO:0007669"/>
    <property type="project" value="UniProtKB-SubCell"/>
</dbReference>
<sequence length="164" mass="16164">MVETQGLTASIVAVDVMGKAAEVRLIGVQRIGDGIVTVSLIGDMASVTSAVESARQAVAAIGGTVVTTVIGRPTVPTDLLRKPQAGGAPNPPATAPPSAAGGAELETGPAAAPPPTVPARRPAGKAAGDPTRRAARSTAPKRRPPAAGPYEPAPEPPAPRAPGK</sequence>
<dbReference type="PROSITE" id="PS01139">
    <property type="entry name" value="BMC_1"/>
    <property type="match status" value="1"/>
</dbReference>
<dbReference type="KEGG" id="mtua:CSH63_04530"/>
<dbReference type="Gene3D" id="3.30.70.1710">
    <property type="match status" value="1"/>
</dbReference>
<dbReference type="InterPro" id="IPR037233">
    <property type="entry name" value="CcmK-like_sf"/>
</dbReference>
<dbReference type="Proteomes" id="UP000267804">
    <property type="component" value="Chromosome"/>
</dbReference>
<feature type="compositionally biased region" description="Low complexity" evidence="4">
    <location>
        <begin position="72"/>
        <end position="88"/>
    </location>
</feature>
<dbReference type="EMBL" id="CP024087">
    <property type="protein sequence ID" value="AYF26739.1"/>
    <property type="molecule type" value="Genomic_DNA"/>
</dbReference>
<accession>A0A386WGW0</accession>
<dbReference type="SUPFAM" id="SSF143414">
    <property type="entry name" value="CcmK-like"/>
    <property type="match status" value="1"/>
</dbReference>
<feature type="domain" description="BMC" evidence="5">
    <location>
        <begin position="1"/>
        <end position="82"/>
    </location>
</feature>
<evidence type="ECO:0000259" key="5">
    <source>
        <dbReference type="PROSITE" id="PS51930"/>
    </source>
</evidence>